<gene>
    <name evidence="3" type="ORF">MED297_05934</name>
</gene>
<dbReference type="RefSeq" id="WP_008048391.1">
    <property type="nucleotide sequence ID" value="NZ_CH724155.1"/>
</dbReference>
<reference evidence="3 4" key="1">
    <citation type="submission" date="2006-02" db="EMBL/GenBank/DDBJ databases">
        <authorList>
            <person name="Pinhassi J."/>
            <person name="Pedros-Alio C."/>
            <person name="Ferriera S."/>
            <person name="Johnson J."/>
            <person name="Kravitz S."/>
            <person name="Halpern A."/>
            <person name="Remington K."/>
            <person name="Beeson K."/>
            <person name="Tran B."/>
            <person name="Rogers Y.-H."/>
            <person name="Friedman R."/>
            <person name="Venter J.C."/>
        </authorList>
    </citation>
    <scope>NUCLEOTIDE SEQUENCE [LARGE SCALE GENOMIC DNA]</scope>
    <source>
        <strain evidence="3 4">MED297</strain>
    </source>
</reference>
<dbReference type="Pfam" id="PF11127">
    <property type="entry name" value="YgaP-like_TM"/>
    <property type="match status" value="1"/>
</dbReference>
<evidence type="ECO:0000313" key="4">
    <source>
        <dbReference type="Proteomes" id="UP000005953"/>
    </source>
</evidence>
<dbReference type="Proteomes" id="UP000005953">
    <property type="component" value="Unassembled WGS sequence"/>
</dbReference>
<feature type="transmembrane region" description="Helical" evidence="1">
    <location>
        <begin position="12"/>
        <end position="29"/>
    </location>
</feature>
<dbReference type="InterPro" id="IPR021309">
    <property type="entry name" value="YgaP-like_TM"/>
</dbReference>
<dbReference type="AlphaFoldDB" id="A4BDC1"/>
<keyword evidence="1" id="KW-0812">Transmembrane</keyword>
<feature type="transmembrane region" description="Helical" evidence="1">
    <location>
        <begin position="35"/>
        <end position="57"/>
    </location>
</feature>
<keyword evidence="4" id="KW-1185">Reference proteome</keyword>
<evidence type="ECO:0000259" key="2">
    <source>
        <dbReference type="Pfam" id="PF11127"/>
    </source>
</evidence>
<keyword evidence="1" id="KW-1133">Transmembrane helix</keyword>
<dbReference type="HOGENOM" id="CLU_176022_3_0_6"/>
<feature type="domain" description="Inner membrane protein YgaP-like transmembrane" evidence="2">
    <location>
        <begin position="1"/>
        <end position="66"/>
    </location>
</feature>
<evidence type="ECO:0000256" key="1">
    <source>
        <dbReference type="SAM" id="Phobius"/>
    </source>
</evidence>
<protein>
    <recommendedName>
        <fullName evidence="2">Inner membrane protein YgaP-like transmembrane domain-containing protein</fullName>
    </recommendedName>
</protein>
<dbReference type="STRING" id="314283.MED297_05934"/>
<accession>A4BDC1</accession>
<comment type="caution">
    <text evidence="3">The sequence shown here is derived from an EMBL/GenBank/DDBJ whole genome shotgun (WGS) entry which is preliminary data.</text>
</comment>
<dbReference type="EMBL" id="AAOE01000007">
    <property type="protein sequence ID" value="EAR09865.1"/>
    <property type="molecule type" value="Genomic_DNA"/>
</dbReference>
<proteinExistence type="predicted"/>
<organism evidence="3 4">
    <name type="scientific">Reinekea blandensis MED297</name>
    <dbReference type="NCBI Taxonomy" id="314283"/>
    <lineage>
        <taxon>Bacteria</taxon>
        <taxon>Pseudomonadati</taxon>
        <taxon>Pseudomonadota</taxon>
        <taxon>Gammaproteobacteria</taxon>
        <taxon>Oceanospirillales</taxon>
        <taxon>Saccharospirillaceae</taxon>
        <taxon>Reinekea</taxon>
    </lineage>
</organism>
<sequence>MTANMGTFDRTVRIILALVFIAAIILGWVSGVVALVAGALAAIFIVTSLVRVCPLYLPFGLRTNRKS</sequence>
<keyword evidence="1" id="KW-0472">Membrane</keyword>
<name>A4BDC1_9GAMM</name>
<evidence type="ECO:0000313" key="3">
    <source>
        <dbReference type="EMBL" id="EAR09865.1"/>
    </source>
</evidence>